<dbReference type="GO" id="GO:0008270">
    <property type="term" value="F:zinc ion binding"/>
    <property type="evidence" value="ECO:0007669"/>
    <property type="project" value="UniProtKB-KW"/>
</dbReference>
<keyword evidence="3" id="KW-0862">Zinc</keyword>
<evidence type="ECO:0000259" key="5">
    <source>
        <dbReference type="PROSITE" id="PS51523"/>
    </source>
</evidence>
<dbReference type="Proteomes" id="UP000242715">
    <property type="component" value="Unassembled WGS sequence"/>
</dbReference>
<feature type="region of interest" description="Disordered" evidence="4">
    <location>
        <begin position="147"/>
        <end position="178"/>
    </location>
</feature>
<protein>
    <recommendedName>
        <fullName evidence="5">ZF-HD dimerization-type domain-containing protein</fullName>
    </recommendedName>
</protein>
<dbReference type="AlphaFoldDB" id="A0A2Z6M8Z5"/>
<evidence type="ECO:0000256" key="3">
    <source>
        <dbReference type="ARBA" id="ARBA00022833"/>
    </source>
</evidence>
<feature type="compositionally biased region" description="Polar residues" evidence="4">
    <location>
        <begin position="149"/>
        <end position="178"/>
    </location>
</feature>
<dbReference type="GO" id="GO:0000976">
    <property type="term" value="F:transcription cis-regulatory region binding"/>
    <property type="evidence" value="ECO:0007669"/>
    <property type="project" value="TreeGrafter"/>
</dbReference>
<reference evidence="7" key="1">
    <citation type="journal article" date="2017" name="Front. Plant Sci.">
        <title>Climate Clever Clovers: New Paradigm to Reduce the Environmental Footprint of Ruminants by Breeding Low Methanogenic Forages Utilizing Haplotype Variation.</title>
        <authorList>
            <person name="Kaur P."/>
            <person name="Appels R."/>
            <person name="Bayer P.E."/>
            <person name="Keeble-Gagnere G."/>
            <person name="Wang J."/>
            <person name="Hirakawa H."/>
            <person name="Shirasawa K."/>
            <person name="Vercoe P."/>
            <person name="Stefanova K."/>
            <person name="Durmic Z."/>
            <person name="Nichols P."/>
            <person name="Revell C."/>
            <person name="Isobe S.N."/>
            <person name="Edwards D."/>
            <person name="Erskine W."/>
        </authorList>
    </citation>
    <scope>NUCLEOTIDE SEQUENCE [LARGE SCALE GENOMIC DNA]</scope>
    <source>
        <strain evidence="7">cv. Daliak</strain>
    </source>
</reference>
<name>A0A2Z6M8Z5_TRISU</name>
<dbReference type="Pfam" id="PF04770">
    <property type="entry name" value="ZF-HD_dimer"/>
    <property type="match status" value="1"/>
</dbReference>
<dbReference type="PANTHER" id="PTHR31948">
    <property type="entry name" value="ZINC-FINGER HOMEODOMAIN PROTEIN 2"/>
    <property type="match status" value="1"/>
</dbReference>
<keyword evidence="1" id="KW-0479">Metal-binding</keyword>
<dbReference type="OrthoDB" id="1910053at2759"/>
<feature type="region of interest" description="Disordered" evidence="4">
    <location>
        <begin position="1"/>
        <end position="22"/>
    </location>
</feature>
<dbReference type="PROSITE" id="PS51523">
    <property type="entry name" value="ZF_HD_DIMER"/>
    <property type="match status" value="1"/>
</dbReference>
<evidence type="ECO:0000256" key="1">
    <source>
        <dbReference type="ARBA" id="ARBA00022723"/>
    </source>
</evidence>
<gene>
    <name evidence="6" type="ORF">TSUD_233950</name>
</gene>
<keyword evidence="7" id="KW-1185">Reference proteome</keyword>
<dbReference type="EMBL" id="DF973186">
    <property type="protein sequence ID" value="GAU18523.1"/>
    <property type="molecule type" value="Genomic_DNA"/>
</dbReference>
<organism evidence="6 7">
    <name type="scientific">Trifolium subterraneum</name>
    <name type="common">Subterranean clover</name>
    <dbReference type="NCBI Taxonomy" id="3900"/>
    <lineage>
        <taxon>Eukaryota</taxon>
        <taxon>Viridiplantae</taxon>
        <taxon>Streptophyta</taxon>
        <taxon>Embryophyta</taxon>
        <taxon>Tracheophyta</taxon>
        <taxon>Spermatophyta</taxon>
        <taxon>Magnoliopsida</taxon>
        <taxon>eudicotyledons</taxon>
        <taxon>Gunneridae</taxon>
        <taxon>Pentapetalae</taxon>
        <taxon>rosids</taxon>
        <taxon>fabids</taxon>
        <taxon>Fabales</taxon>
        <taxon>Fabaceae</taxon>
        <taxon>Papilionoideae</taxon>
        <taxon>50 kb inversion clade</taxon>
        <taxon>NPAAA clade</taxon>
        <taxon>Hologalegina</taxon>
        <taxon>IRL clade</taxon>
        <taxon>Trifolieae</taxon>
        <taxon>Trifolium</taxon>
    </lineage>
</organism>
<proteinExistence type="predicted"/>
<dbReference type="PANTHER" id="PTHR31948:SF119">
    <property type="entry name" value="ZINC-FINGER HOMEODOMAIN PROTEIN 6-LIKE"/>
    <property type="match status" value="1"/>
</dbReference>
<accession>A0A2Z6M8Z5</accession>
<dbReference type="GO" id="GO:0050793">
    <property type="term" value="P:regulation of developmental process"/>
    <property type="evidence" value="ECO:0007669"/>
    <property type="project" value="TreeGrafter"/>
</dbReference>
<keyword evidence="2" id="KW-0863">Zinc-finger</keyword>
<dbReference type="NCBIfam" id="TIGR01566">
    <property type="entry name" value="ZF_HD_prot_N"/>
    <property type="match status" value="1"/>
</dbReference>
<evidence type="ECO:0000313" key="7">
    <source>
        <dbReference type="Proteomes" id="UP000242715"/>
    </source>
</evidence>
<dbReference type="GO" id="GO:0003700">
    <property type="term" value="F:DNA-binding transcription factor activity"/>
    <property type="evidence" value="ECO:0007669"/>
    <property type="project" value="TreeGrafter"/>
</dbReference>
<evidence type="ECO:0000313" key="6">
    <source>
        <dbReference type="EMBL" id="GAU18523.1"/>
    </source>
</evidence>
<feature type="region of interest" description="Disordered" evidence="4">
    <location>
        <begin position="27"/>
        <end position="46"/>
    </location>
</feature>
<sequence length="178" mass="19973">MSTTTLGYNRDSSSSSPPQQVHTLIFNNQTQFSHNLHPPPPSQTPITDPDLTVIAPPPPPTPQQQQQTKTFYRECLRNHAASMGSHVVDGCGEFMPSGEEGTPQSFLCAACNCHRNFHRKHIQQLHQQQQQTQNVQNVVENVIHVPNFHTPSSSSQRFSHPNSSQQQAIEQQNHQVKI</sequence>
<feature type="domain" description="ZF-HD dimerization-type" evidence="5">
    <location>
        <begin position="72"/>
        <end position="121"/>
    </location>
</feature>
<dbReference type="GO" id="GO:0005634">
    <property type="term" value="C:nucleus"/>
    <property type="evidence" value="ECO:0007669"/>
    <property type="project" value="TreeGrafter"/>
</dbReference>
<evidence type="ECO:0000256" key="2">
    <source>
        <dbReference type="ARBA" id="ARBA00022771"/>
    </source>
</evidence>
<evidence type="ECO:0000256" key="4">
    <source>
        <dbReference type="SAM" id="MobiDB-lite"/>
    </source>
</evidence>
<dbReference type="InterPro" id="IPR006456">
    <property type="entry name" value="ZF_HD_homeobox_Cys/His_dimer"/>
</dbReference>